<dbReference type="InterPro" id="IPR001387">
    <property type="entry name" value="Cro/C1-type_HTH"/>
</dbReference>
<dbReference type="SUPFAM" id="SSF47413">
    <property type="entry name" value="lambda repressor-like DNA-binding domains"/>
    <property type="match status" value="1"/>
</dbReference>
<evidence type="ECO:0000259" key="1">
    <source>
        <dbReference type="PROSITE" id="PS50943"/>
    </source>
</evidence>
<proteinExistence type="predicted"/>
<dbReference type="EMBL" id="BAAAMQ010000010">
    <property type="protein sequence ID" value="GAA2108032.1"/>
    <property type="molecule type" value="Genomic_DNA"/>
</dbReference>
<dbReference type="Pfam" id="PF13560">
    <property type="entry name" value="HTH_31"/>
    <property type="match status" value="1"/>
</dbReference>
<dbReference type="Proteomes" id="UP001501161">
    <property type="component" value="Unassembled WGS sequence"/>
</dbReference>
<organism evidence="2 3">
    <name type="scientific">Nocardioides furvisabuli</name>
    <dbReference type="NCBI Taxonomy" id="375542"/>
    <lineage>
        <taxon>Bacteria</taxon>
        <taxon>Bacillati</taxon>
        <taxon>Actinomycetota</taxon>
        <taxon>Actinomycetes</taxon>
        <taxon>Propionibacteriales</taxon>
        <taxon>Nocardioidaceae</taxon>
        <taxon>Nocardioides</taxon>
    </lineage>
</organism>
<comment type="caution">
    <text evidence="2">The sequence shown here is derived from an EMBL/GenBank/DDBJ whole genome shotgun (WGS) entry which is preliminary data.</text>
</comment>
<dbReference type="CDD" id="cd00093">
    <property type="entry name" value="HTH_XRE"/>
    <property type="match status" value="1"/>
</dbReference>
<dbReference type="PROSITE" id="PS50943">
    <property type="entry name" value="HTH_CROC1"/>
    <property type="match status" value="1"/>
</dbReference>
<protein>
    <recommendedName>
        <fullName evidence="1">HTH cro/C1-type domain-containing protein</fullName>
    </recommendedName>
</protein>
<evidence type="ECO:0000313" key="2">
    <source>
        <dbReference type="EMBL" id="GAA2108032.1"/>
    </source>
</evidence>
<name>A0ABN2X9V8_9ACTN</name>
<evidence type="ECO:0000313" key="3">
    <source>
        <dbReference type="Proteomes" id="UP001501161"/>
    </source>
</evidence>
<feature type="domain" description="HTH cro/C1-type" evidence="1">
    <location>
        <begin position="12"/>
        <end position="72"/>
    </location>
</feature>
<reference evidence="3" key="1">
    <citation type="journal article" date="2019" name="Int. J. Syst. Evol. Microbiol.">
        <title>The Global Catalogue of Microorganisms (GCM) 10K type strain sequencing project: providing services to taxonomists for standard genome sequencing and annotation.</title>
        <authorList>
            <consortium name="The Broad Institute Genomics Platform"/>
            <consortium name="The Broad Institute Genome Sequencing Center for Infectious Disease"/>
            <person name="Wu L."/>
            <person name="Ma J."/>
        </authorList>
    </citation>
    <scope>NUCLEOTIDE SEQUENCE [LARGE SCALE GENOMIC DNA]</scope>
    <source>
        <strain evidence="3">JCM 13813</strain>
    </source>
</reference>
<gene>
    <name evidence="2" type="ORF">GCM10009726_22070</name>
</gene>
<dbReference type="Gene3D" id="1.10.260.40">
    <property type="entry name" value="lambda repressor-like DNA-binding domains"/>
    <property type="match status" value="1"/>
</dbReference>
<dbReference type="SMART" id="SM00530">
    <property type="entry name" value="HTH_XRE"/>
    <property type="match status" value="1"/>
</dbReference>
<dbReference type="InterPro" id="IPR010982">
    <property type="entry name" value="Lambda_DNA-bd_dom_sf"/>
</dbReference>
<accession>A0ABN2X9V8</accession>
<keyword evidence="3" id="KW-1185">Reference proteome</keyword>
<sequence length="180" mass="18752">MAHIIGVLGHNLRHLREAIGLSQADLGRAAGISRNHYQLLEVGRAANGGLANPRLSTLRALATVLGVRAESLIMEPVPHSVWRWSDVDEEMQDDVMAQLLDALLDASAAELGVPGAAFVASELKSLTLGIGVSAPDEISAAVVAEPVILRALQAADLPARLTADSEVSIGVDDLASEADA</sequence>